<feature type="site" description="Interaction with galactose moiety of substrate glycoprotein" evidence="15">
    <location>
        <position position="225"/>
    </location>
</feature>
<feature type="transmembrane region" description="Helical" evidence="16">
    <location>
        <begin position="9"/>
        <end position="26"/>
    </location>
</feature>
<dbReference type="InterPro" id="IPR029044">
    <property type="entry name" value="Nucleotide-diphossugar_trans"/>
</dbReference>
<dbReference type="EMBL" id="CACVKT020007119">
    <property type="protein sequence ID" value="CAC5405497.1"/>
    <property type="molecule type" value="Genomic_DNA"/>
</dbReference>
<keyword evidence="8 16" id="KW-1133">Transmembrane helix</keyword>
<dbReference type="GO" id="GO:0005975">
    <property type="term" value="P:carbohydrate metabolic process"/>
    <property type="evidence" value="ECO:0007669"/>
    <property type="project" value="TreeGrafter"/>
</dbReference>
<dbReference type="PANTHER" id="PTHR10896:SF65">
    <property type="entry name" value="GALACTOSYLGALACTOSYLXYLOSYLPROTEIN 3-BETA-GLUCURONOSYLTRANSFERASE 3"/>
    <property type="match status" value="1"/>
</dbReference>
<dbReference type="GO" id="GO:0015018">
    <property type="term" value="F:galactosylgalactosylxylosylprotein 3-beta-glucuronosyltransferase activity"/>
    <property type="evidence" value="ECO:0007669"/>
    <property type="project" value="UniProtKB-UniRule"/>
</dbReference>
<evidence type="ECO:0000256" key="14">
    <source>
        <dbReference type="PIRSR" id="PIRSR605027-3"/>
    </source>
</evidence>
<feature type="site" description="Interaction with galactose moiety of substrate glycoprotein" evidence="15">
    <location>
        <position position="317"/>
    </location>
</feature>
<evidence type="ECO:0000256" key="13">
    <source>
        <dbReference type="PIRSR" id="PIRSR605027-1"/>
    </source>
</evidence>
<reference evidence="18 19" key="1">
    <citation type="submission" date="2020-06" db="EMBL/GenBank/DDBJ databases">
        <authorList>
            <person name="Li R."/>
            <person name="Bekaert M."/>
        </authorList>
    </citation>
    <scope>NUCLEOTIDE SEQUENCE [LARGE SCALE GENOMIC DNA]</scope>
    <source>
        <strain evidence="19">wild</strain>
    </source>
</reference>
<dbReference type="CDD" id="cd00218">
    <property type="entry name" value="GlcAT-I"/>
    <property type="match status" value="1"/>
</dbReference>
<keyword evidence="17" id="KW-0175">Coiled coil</keyword>
<comment type="similarity">
    <text evidence="2 16">Belongs to the glycosyltransferase 43 family.</text>
</comment>
<evidence type="ECO:0000256" key="9">
    <source>
        <dbReference type="ARBA" id="ARBA00023136"/>
    </source>
</evidence>
<protein>
    <recommendedName>
        <fullName evidence="3 16">Galactosylgalactosylxylosylprotein 3-beta-glucuronosyltransferase</fullName>
        <ecNumber evidence="3 16">2.4.1.135</ecNumber>
    </recommendedName>
</protein>
<evidence type="ECO:0000256" key="10">
    <source>
        <dbReference type="ARBA" id="ARBA00023180"/>
    </source>
</evidence>
<evidence type="ECO:0000256" key="7">
    <source>
        <dbReference type="ARBA" id="ARBA00022968"/>
    </source>
</evidence>
<evidence type="ECO:0000256" key="12">
    <source>
        <dbReference type="ARBA" id="ARBA00047979"/>
    </source>
</evidence>
<dbReference type="OrthoDB" id="675023at2759"/>
<keyword evidence="19" id="KW-1185">Reference proteome</keyword>
<evidence type="ECO:0000256" key="6">
    <source>
        <dbReference type="ARBA" id="ARBA00022723"/>
    </source>
</evidence>
<dbReference type="AlphaFoldDB" id="A0A6J8DCY1"/>
<keyword evidence="4 16" id="KW-0808">Transferase</keyword>
<evidence type="ECO:0000256" key="16">
    <source>
        <dbReference type="RuleBase" id="RU363127"/>
    </source>
</evidence>
<dbReference type="InterPro" id="IPR005027">
    <property type="entry name" value="Glyco_trans_43"/>
</dbReference>
<comment type="cofactor">
    <cofactor evidence="14 16">
        <name>Mn(2+)</name>
        <dbReference type="ChEBI" id="CHEBI:29035"/>
    </cofactor>
</comment>
<evidence type="ECO:0000256" key="8">
    <source>
        <dbReference type="ARBA" id="ARBA00022989"/>
    </source>
</evidence>
<feature type="binding site" evidence="14">
    <location>
        <position position="194"/>
    </location>
    <ligand>
        <name>Mn(2+)</name>
        <dbReference type="ChEBI" id="CHEBI:29035"/>
    </ligand>
</feature>
<evidence type="ECO:0000256" key="4">
    <source>
        <dbReference type="ARBA" id="ARBA00022679"/>
    </source>
</evidence>
<dbReference type="GO" id="GO:0046872">
    <property type="term" value="F:metal ion binding"/>
    <property type="evidence" value="ECO:0007669"/>
    <property type="project" value="UniProtKB-KW"/>
</dbReference>
<organism evidence="18 19">
    <name type="scientific">Mytilus coruscus</name>
    <name type="common">Sea mussel</name>
    <dbReference type="NCBI Taxonomy" id="42192"/>
    <lineage>
        <taxon>Eukaryota</taxon>
        <taxon>Metazoa</taxon>
        <taxon>Spiralia</taxon>
        <taxon>Lophotrochozoa</taxon>
        <taxon>Mollusca</taxon>
        <taxon>Bivalvia</taxon>
        <taxon>Autobranchia</taxon>
        <taxon>Pteriomorphia</taxon>
        <taxon>Mytilida</taxon>
        <taxon>Mytiloidea</taxon>
        <taxon>Mytilidae</taxon>
        <taxon>Mytilinae</taxon>
        <taxon>Mytilus</taxon>
    </lineage>
</organism>
<keyword evidence="16" id="KW-0333">Golgi apparatus</keyword>
<dbReference type="Gene3D" id="3.90.550.10">
    <property type="entry name" value="Spore Coat Polysaccharide Biosynthesis Protein SpsA, Chain A"/>
    <property type="match status" value="1"/>
</dbReference>
<dbReference type="UniPathway" id="UPA00378"/>
<dbReference type="SUPFAM" id="SSF53448">
    <property type="entry name" value="Nucleotide-diphospho-sugar transferases"/>
    <property type="match status" value="1"/>
</dbReference>
<evidence type="ECO:0000256" key="15">
    <source>
        <dbReference type="PIRSR" id="PIRSR605027-4"/>
    </source>
</evidence>
<proteinExistence type="inferred from homology"/>
<comment type="subcellular location">
    <subcellularLocation>
        <location evidence="16">Golgi apparatus membrane</location>
        <topology evidence="16">Single-pass type II membrane protein</topology>
    </subcellularLocation>
    <subcellularLocation>
        <location evidence="1">Membrane</location>
        <topology evidence="1">Single-pass type II membrane protein</topology>
    </subcellularLocation>
</comment>
<keyword evidence="7 16" id="KW-0735">Signal-anchor</keyword>
<dbReference type="Pfam" id="PF03360">
    <property type="entry name" value="Glyco_transf_43"/>
    <property type="match status" value="1"/>
</dbReference>
<accession>A0A6J8DCY1</accession>
<keyword evidence="11 14" id="KW-0464">Manganese</keyword>
<evidence type="ECO:0000256" key="2">
    <source>
        <dbReference type="ARBA" id="ARBA00007706"/>
    </source>
</evidence>
<comment type="catalytic activity">
    <reaction evidence="12 16">
        <text>3-O-(beta-D-galactosyl-(1-&gt;3)-beta-D-galactosyl-(1-&gt;4)-beta-D-xylosyl)-L-seryl-[protein] + UDP-alpha-D-glucuronate = 3-O-(beta-D-GlcA-(1-&gt;3)-beta-D-Gal-(1-&gt;3)-beta-D-Gal-(1-&gt;4)-beta-D-Xyl)-L-seryl-[protein] + UDP + H(+)</text>
        <dbReference type="Rhea" id="RHEA:24168"/>
        <dbReference type="Rhea" id="RHEA-COMP:12571"/>
        <dbReference type="Rhea" id="RHEA-COMP:12573"/>
        <dbReference type="ChEBI" id="CHEBI:15378"/>
        <dbReference type="ChEBI" id="CHEBI:58052"/>
        <dbReference type="ChEBI" id="CHEBI:58223"/>
        <dbReference type="ChEBI" id="CHEBI:132090"/>
        <dbReference type="ChEBI" id="CHEBI:132093"/>
        <dbReference type="EC" id="2.4.1.135"/>
    </reaction>
</comment>
<dbReference type="Proteomes" id="UP000507470">
    <property type="component" value="Unassembled WGS sequence"/>
</dbReference>
<sequence>MVQIRMRKLFFIYIVISTVSFIWFYSSCGFPECKEKEIEHLIKKYKARNKELDKKISDLSQQLQECQKNVLTSGRTEFSHSPTIYMVTPTHTHPEQKANLVRLSHTLLHVKNIHWIVIEDSVSKTVLVSKFLQNSGVKNTHLAALTPHEIKMKYNDPTWLKPKGVLQRNAALRWIRENLNPNTDNGVVYFADDDNTYSLEIFQEMRNTKKATVWPVGLVGGLRYEKPIVKDGKVTGWFTYWKPNRPFPMDMAGFAVNVNLFFNNPDARFSNEVPRGFLESTILEQLNVKMEDLEPRAENCSKVLVWHTRTEKTKLKNEQLMIKRQGQGSDPNIEV</sequence>
<evidence type="ECO:0000313" key="19">
    <source>
        <dbReference type="Proteomes" id="UP000507470"/>
    </source>
</evidence>
<dbReference type="GO" id="GO:0000139">
    <property type="term" value="C:Golgi membrane"/>
    <property type="evidence" value="ECO:0007669"/>
    <property type="project" value="UniProtKB-SubCell"/>
</dbReference>
<gene>
    <name evidence="18" type="ORF">MCOR_39179</name>
</gene>
<comment type="pathway">
    <text evidence="16">Protein modification; protein glycosylation.</text>
</comment>
<evidence type="ECO:0000256" key="17">
    <source>
        <dbReference type="SAM" id="Coils"/>
    </source>
</evidence>
<evidence type="ECO:0000256" key="3">
    <source>
        <dbReference type="ARBA" id="ARBA00012641"/>
    </source>
</evidence>
<name>A0A6J8DCY1_MYTCO</name>
<dbReference type="PANTHER" id="PTHR10896">
    <property type="entry name" value="GALACTOSYLGALACTOSYLXYLOSYLPROTEIN 3-BETA-GLUCURONOSYLTRANSFERASE BETA-1,3-GLUCURONYLTRANSFERASE"/>
    <property type="match status" value="1"/>
</dbReference>
<keyword evidence="9 16" id="KW-0472">Membrane</keyword>
<evidence type="ECO:0000256" key="5">
    <source>
        <dbReference type="ARBA" id="ARBA00022692"/>
    </source>
</evidence>
<keyword evidence="10" id="KW-0325">Glycoprotein</keyword>
<feature type="active site" description="Proton donor/acceptor" evidence="13">
    <location>
        <position position="279"/>
    </location>
</feature>
<feature type="coiled-coil region" evidence="17">
    <location>
        <begin position="35"/>
        <end position="69"/>
    </location>
</feature>
<keyword evidence="6 14" id="KW-0479">Metal-binding</keyword>
<dbReference type="GO" id="GO:0050650">
    <property type="term" value="P:chondroitin sulfate proteoglycan biosynthetic process"/>
    <property type="evidence" value="ECO:0007669"/>
    <property type="project" value="TreeGrafter"/>
</dbReference>
<dbReference type="EC" id="2.4.1.135" evidence="3 16"/>
<dbReference type="FunFam" id="3.90.550.10:FF:000044">
    <property type="entry name" value="Galactosylgalactosylxylosylprotein 3-beta-glucuronosyltransferase"/>
    <property type="match status" value="1"/>
</dbReference>
<keyword evidence="18" id="KW-0328">Glycosyltransferase</keyword>
<evidence type="ECO:0000256" key="1">
    <source>
        <dbReference type="ARBA" id="ARBA00004606"/>
    </source>
</evidence>
<keyword evidence="5 16" id="KW-0812">Transmembrane</keyword>
<evidence type="ECO:0000256" key="11">
    <source>
        <dbReference type="ARBA" id="ARBA00023211"/>
    </source>
</evidence>
<evidence type="ECO:0000313" key="18">
    <source>
        <dbReference type="EMBL" id="CAC5405497.1"/>
    </source>
</evidence>